<organism evidence="1 2">
    <name type="scientific">Rhizobium leguminosarum</name>
    <dbReference type="NCBI Taxonomy" id="384"/>
    <lineage>
        <taxon>Bacteria</taxon>
        <taxon>Pseudomonadati</taxon>
        <taxon>Pseudomonadota</taxon>
        <taxon>Alphaproteobacteria</taxon>
        <taxon>Hyphomicrobiales</taxon>
        <taxon>Rhizobiaceae</taxon>
        <taxon>Rhizobium/Agrobacterium group</taxon>
        <taxon>Rhizobium</taxon>
    </lineage>
</organism>
<name>A0A2K9Z6M0_RHILE</name>
<proteinExistence type="predicted"/>
<reference evidence="1 2" key="1">
    <citation type="submission" date="2017-11" db="EMBL/GenBank/DDBJ databases">
        <title>Complete genome of Rhizobium leguminosarum Norway, an ineffective micro-symbiont.</title>
        <authorList>
            <person name="Hoffrichter A."/>
            <person name="Liang J."/>
            <person name="Brachmann A."/>
            <person name="Marin M."/>
        </authorList>
    </citation>
    <scope>NUCLEOTIDE SEQUENCE [LARGE SCALE GENOMIC DNA]</scope>
    <source>
        <strain evidence="1 2">Norway</strain>
    </source>
</reference>
<dbReference type="AlphaFoldDB" id="A0A2K9Z6M0"/>
<gene>
    <name evidence="1" type="ORF">CUJ84_Chr003530</name>
</gene>
<dbReference type="EMBL" id="CP025012">
    <property type="protein sequence ID" value="AUW43866.1"/>
    <property type="molecule type" value="Genomic_DNA"/>
</dbReference>
<dbReference type="RefSeq" id="WP_105006994.1">
    <property type="nucleotide sequence ID" value="NZ_CP025012.1"/>
</dbReference>
<sequence>MIDVWDVRTFDADLHEMLSAKAEVIIGYMKTDLEITLAYDLASGLDRPITRPLNPYASAFQHFREALDLEMRSRTIRAYHYSRMTDEEVGTLRADGVRVSTLSLLRGRLDVLVRAGALAATAADTMFEQSPFHSQPSRSGKFWMASHPISPDDGGVEPLLAHWGGEVASMFLDDESVLSSLAETGTPRILEVAVPMSATTHSYSAAVAVVATFGRAIGGIPEKSAFDLFVTSDLPPAALIRVHSEGELPFANMGRSYPVGYIDVDVGRWKELTGEDD</sequence>
<dbReference type="Proteomes" id="UP000238523">
    <property type="component" value="Chromosome"/>
</dbReference>
<protein>
    <submittedName>
        <fullName evidence="1">Uncharacterized protein</fullName>
    </submittedName>
</protein>
<accession>A0A2K9Z6M0</accession>
<evidence type="ECO:0000313" key="1">
    <source>
        <dbReference type="EMBL" id="AUW43866.1"/>
    </source>
</evidence>
<evidence type="ECO:0000313" key="2">
    <source>
        <dbReference type="Proteomes" id="UP000238523"/>
    </source>
</evidence>